<dbReference type="GO" id="GO:0006012">
    <property type="term" value="P:galactose metabolic process"/>
    <property type="evidence" value="ECO:0007669"/>
    <property type="project" value="UniProtKB-KW"/>
</dbReference>
<evidence type="ECO:0000256" key="2">
    <source>
        <dbReference type="ARBA" id="ARBA00001911"/>
    </source>
</evidence>
<keyword evidence="6" id="KW-0520">NAD</keyword>
<keyword evidence="12" id="KW-1185">Reference proteome</keyword>
<comment type="cofactor">
    <cofactor evidence="2">
        <name>NAD(+)</name>
        <dbReference type="ChEBI" id="CHEBI:57540"/>
    </cofactor>
</comment>
<comment type="similarity">
    <text evidence="4">Belongs to the NAD(P)-dependent epimerase/dehydratase family.</text>
</comment>
<dbReference type="PROSITE" id="PS51934">
    <property type="entry name" value="LRAT"/>
    <property type="match status" value="1"/>
</dbReference>
<evidence type="ECO:0000256" key="8">
    <source>
        <dbReference type="ARBA" id="ARBA00023235"/>
    </source>
</evidence>
<evidence type="ECO:0000256" key="9">
    <source>
        <dbReference type="ARBA" id="ARBA00023277"/>
    </source>
</evidence>
<sequence>MGLLSNRVERSEIRPGDHIYTWRAVYAYSHHGIYVGGSKVVHFTRKKETESSDSSDSTSSLISEVPSECPTFPDCGFQLPNSDVVLTCLDCFLRNGSLYCFEYGVPSAVFLAKLRGGTCTIAESDPPEVVVHRAMYLLQNGFGNYDMFEKNCEDFALYCKTGLLPVEEPGIGTSGQASSAIGVPLAALLSTPFKLLAAGPLGMATVTAGMYCAGRYITDIGVRKDVAKVEVEKLSLHPGFHLIEDEESVNKPSEKPKTLLPMKRKRESLLLQLTTVIFFTDLGGHRICSYSVRQTADNVFISFVHETSGQRALFRKHLARELCSGNIRPERDDRSVGVGHGDRRGSRRSVLVTGGAGFIGTHTVLRLLEQGYGVTVVDNFHNSVPEALDRVRLIAGPALSARLDFIRGDLRSTEDLEKVFAARRYDAVVHFAGLKAVGESVAHPEMYYENNLVGTINLYKAMKEHGCKKLVFSSSATVYGWPEVIPCVEDSKLQAANPYGRTKLILEDMARDYHRADPEWSIVLLRYFNPIGAHSSGEIGEDPKGIPNNLLPYIQQVAVGRLPELNVYGHDYPTRDGTAIRDYIHVVDLADGHIAALNKLFDAPDIDTTPANHFGHHIHMFTNHIQLYLTMLPRPCPWTGCVAYNLGTGRGTSVLEMVAAFKKASGKEIPTKLCPRRPGDATEIYASTEKAERELGWRAQYGIEEMCRDQWNWAKKNPYGYCGGAEK</sequence>
<dbReference type="SUPFAM" id="SSF51735">
    <property type="entry name" value="NAD(P)-binding Rossmann-fold domains"/>
    <property type="match status" value="1"/>
</dbReference>
<evidence type="ECO:0000256" key="4">
    <source>
        <dbReference type="ARBA" id="ARBA00007637"/>
    </source>
</evidence>
<protein>
    <recommendedName>
        <fullName evidence="5">UDP-glucose 4-epimerase</fullName>
        <ecNumber evidence="5">5.1.3.2</ecNumber>
    </recommendedName>
</protein>
<evidence type="ECO:0000313" key="12">
    <source>
        <dbReference type="Proteomes" id="UP000604825"/>
    </source>
</evidence>
<dbReference type="InterPro" id="IPR007053">
    <property type="entry name" value="LRAT_dom"/>
</dbReference>
<evidence type="ECO:0000256" key="1">
    <source>
        <dbReference type="ARBA" id="ARBA00000083"/>
    </source>
</evidence>
<dbReference type="EMBL" id="CAJGYO010000004">
    <property type="protein sequence ID" value="CAD6224137.1"/>
    <property type="molecule type" value="Genomic_DNA"/>
</dbReference>
<comment type="catalytic activity">
    <reaction evidence="1">
        <text>UDP-alpha-D-glucose = UDP-alpha-D-galactose</text>
        <dbReference type="Rhea" id="RHEA:22168"/>
        <dbReference type="ChEBI" id="CHEBI:58885"/>
        <dbReference type="ChEBI" id="CHEBI:66914"/>
        <dbReference type="EC" id="5.1.3.2"/>
    </reaction>
</comment>
<dbReference type="PANTHER" id="PTHR43725">
    <property type="entry name" value="UDP-GLUCOSE 4-EPIMERASE"/>
    <property type="match status" value="1"/>
</dbReference>
<evidence type="ECO:0000259" key="10">
    <source>
        <dbReference type="PROSITE" id="PS51934"/>
    </source>
</evidence>
<comment type="pathway">
    <text evidence="3">Carbohydrate metabolism; galactose metabolism.</text>
</comment>
<dbReference type="Gene3D" id="3.90.25.10">
    <property type="entry name" value="UDP-galactose 4-epimerase, domain 1"/>
    <property type="match status" value="1"/>
</dbReference>
<dbReference type="Pfam" id="PF04970">
    <property type="entry name" value="LRAT"/>
    <property type="match status" value="1"/>
</dbReference>
<dbReference type="OrthoDB" id="9402762at2759"/>
<dbReference type="EC" id="5.1.3.2" evidence="5"/>
<feature type="domain" description="LRAT" evidence="10">
    <location>
        <begin position="20"/>
        <end position="168"/>
    </location>
</feature>
<proteinExistence type="inferred from homology"/>
<evidence type="ECO:0000256" key="7">
    <source>
        <dbReference type="ARBA" id="ARBA00023144"/>
    </source>
</evidence>
<organism evidence="11 12">
    <name type="scientific">Miscanthus lutarioriparius</name>
    <dbReference type="NCBI Taxonomy" id="422564"/>
    <lineage>
        <taxon>Eukaryota</taxon>
        <taxon>Viridiplantae</taxon>
        <taxon>Streptophyta</taxon>
        <taxon>Embryophyta</taxon>
        <taxon>Tracheophyta</taxon>
        <taxon>Spermatophyta</taxon>
        <taxon>Magnoliopsida</taxon>
        <taxon>Liliopsida</taxon>
        <taxon>Poales</taxon>
        <taxon>Poaceae</taxon>
        <taxon>PACMAD clade</taxon>
        <taxon>Panicoideae</taxon>
        <taxon>Andropogonodae</taxon>
        <taxon>Andropogoneae</taxon>
        <taxon>Saccharinae</taxon>
        <taxon>Miscanthus</taxon>
    </lineage>
</organism>
<dbReference type="InterPro" id="IPR001509">
    <property type="entry name" value="Epimerase_deHydtase"/>
</dbReference>
<dbReference type="InterPro" id="IPR016040">
    <property type="entry name" value="NAD(P)-bd_dom"/>
</dbReference>
<gene>
    <name evidence="11" type="ORF">NCGR_LOCUS16448</name>
</gene>
<dbReference type="PANTHER" id="PTHR43725:SF15">
    <property type="entry name" value="BIFUNCTIONAL UDP-GLUCOSE 4-EPIMERASE AND UDP-XYLOSE 4-EPIMERASE 1"/>
    <property type="match status" value="1"/>
</dbReference>
<evidence type="ECO:0000256" key="5">
    <source>
        <dbReference type="ARBA" id="ARBA00013189"/>
    </source>
</evidence>
<dbReference type="InterPro" id="IPR005886">
    <property type="entry name" value="UDP_G4E"/>
</dbReference>
<keyword evidence="9" id="KW-0119">Carbohydrate metabolism</keyword>
<dbReference type="Pfam" id="PF16363">
    <property type="entry name" value="GDP_Man_Dehyd"/>
    <property type="match status" value="1"/>
</dbReference>
<keyword evidence="7" id="KW-0299">Galactose metabolism</keyword>
<reference evidence="11" key="1">
    <citation type="submission" date="2020-10" db="EMBL/GenBank/DDBJ databases">
        <authorList>
            <person name="Han B."/>
            <person name="Lu T."/>
            <person name="Zhao Q."/>
            <person name="Huang X."/>
            <person name="Zhao Y."/>
        </authorList>
    </citation>
    <scope>NUCLEOTIDE SEQUENCE</scope>
</reference>
<comment type="caution">
    <text evidence="11">The sequence shown here is derived from an EMBL/GenBank/DDBJ whole genome shotgun (WGS) entry which is preliminary data.</text>
</comment>
<dbReference type="Pfam" id="PF01370">
    <property type="entry name" value="Epimerase"/>
    <property type="match status" value="1"/>
</dbReference>
<keyword evidence="8" id="KW-0413">Isomerase</keyword>
<name>A0A811NNP0_9POAL</name>
<dbReference type="GO" id="GO:0005829">
    <property type="term" value="C:cytosol"/>
    <property type="evidence" value="ECO:0007669"/>
    <property type="project" value="TreeGrafter"/>
</dbReference>
<dbReference type="GO" id="GO:0003978">
    <property type="term" value="F:UDP-glucose 4-epimerase activity"/>
    <property type="evidence" value="ECO:0007669"/>
    <property type="project" value="UniProtKB-EC"/>
</dbReference>
<dbReference type="CDD" id="cd05247">
    <property type="entry name" value="UDP_G4E_1_SDR_e"/>
    <property type="match status" value="1"/>
</dbReference>
<dbReference type="InterPro" id="IPR036291">
    <property type="entry name" value="NAD(P)-bd_dom_sf"/>
</dbReference>
<dbReference type="Gene3D" id="3.90.1720.10">
    <property type="entry name" value="endopeptidase domain like (from Nostoc punctiforme)"/>
    <property type="match status" value="1"/>
</dbReference>
<evidence type="ECO:0000256" key="6">
    <source>
        <dbReference type="ARBA" id="ARBA00023027"/>
    </source>
</evidence>
<evidence type="ECO:0000313" key="11">
    <source>
        <dbReference type="EMBL" id="CAD6224137.1"/>
    </source>
</evidence>
<dbReference type="Gene3D" id="3.40.50.720">
    <property type="entry name" value="NAD(P)-binding Rossmann-like Domain"/>
    <property type="match status" value="1"/>
</dbReference>
<evidence type="ECO:0000256" key="3">
    <source>
        <dbReference type="ARBA" id="ARBA00004947"/>
    </source>
</evidence>
<dbReference type="NCBIfam" id="TIGR01179">
    <property type="entry name" value="galE"/>
    <property type="match status" value="1"/>
</dbReference>
<dbReference type="AlphaFoldDB" id="A0A811NNP0"/>
<dbReference type="Proteomes" id="UP000604825">
    <property type="component" value="Unassembled WGS sequence"/>
</dbReference>
<accession>A0A811NNP0</accession>